<dbReference type="EMBL" id="CM023483">
    <property type="protein sequence ID" value="KAH6935103.1"/>
    <property type="molecule type" value="Genomic_DNA"/>
</dbReference>
<gene>
    <name evidence="1" type="ORF">HPB50_003419</name>
</gene>
<evidence type="ECO:0000313" key="2">
    <source>
        <dbReference type="Proteomes" id="UP000821845"/>
    </source>
</evidence>
<dbReference type="Proteomes" id="UP000821845">
    <property type="component" value="Chromosome 3"/>
</dbReference>
<proteinExistence type="predicted"/>
<protein>
    <submittedName>
        <fullName evidence="1">Uncharacterized protein</fullName>
    </submittedName>
</protein>
<evidence type="ECO:0000313" key="1">
    <source>
        <dbReference type="EMBL" id="KAH6935103.1"/>
    </source>
</evidence>
<accession>A0ACB7SMV7</accession>
<comment type="caution">
    <text evidence="1">The sequence shown here is derived from an EMBL/GenBank/DDBJ whole genome shotgun (WGS) entry which is preliminary data.</text>
</comment>
<organism evidence="1 2">
    <name type="scientific">Hyalomma asiaticum</name>
    <name type="common">Tick</name>
    <dbReference type="NCBI Taxonomy" id="266040"/>
    <lineage>
        <taxon>Eukaryota</taxon>
        <taxon>Metazoa</taxon>
        <taxon>Ecdysozoa</taxon>
        <taxon>Arthropoda</taxon>
        <taxon>Chelicerata</taxon>
        <taxon>Arachnida</taxon>
        <taxon>Acari</taxon>
        <taxon>Parasitiformes</taxon>
        <taxon>Ixodida</taxon>
        <taxon>Ixodoidea</taxon>
        <taxon>Ixodidae</taxon>
        <taxon>Hyalomminae</taxon>
        <taxon>Hyalomma</taxon>
    </lineage>
</organism>
<sequence length="75" mass="8419">MDRNPGLVADIQRLIRISGIFNSRAPNMDKLRPGWTVVRRNLAVTKTEDLHNTTVRRDLSVIGVHPIDMVTPSEG</sequence>
<reference evidence="1" key="1">
    <citation type="submission" date="2020-05" db="EMBL/GenBank/DDBJ databases">
        <title>Large-scale comparative analyses of tick genomes elucidate their genetic diversity and vector capacities.</title>
        <authorList>
            <person name="Jia N."/>
            <person name="Wang J."/>
            <person name="Shi W."/>
            <person name="Du L."/>
            <person name="Sun Y."/>
            <person name="Zhan W."/>
            <person name="Jiang J."/>
            <person name="Wang Q."/>
            <person name="Zhang B."/>
            <person name="Ji P."/>
            <person name="Sakyi L.B."/>
            <person name="Cui X."/>
            <person name="Yuan T."/>
            <person name="Jiang B."/>
            <person name="Yang W."/>
            <person name="Lam T.T.-Y."/>
            <person name="Chang Q."/>
            <person name="Ding S."/>
            <person name="Wang X."/>
            <person name="Zhu J."/>
            <person name="Ruan X."/>
            <person name="Zhao L."/>
            <person name="Wei J."/>
            <person name="Que T."/>
            <person name="Du C."/>
            <person name="Cheng J."/>
            <person name="Dai P."/>
            <person name="Han X."/>
            <person name="Huang E."/>
            <person name="Gao Y."/>
            <person name="Liu J."/>
            <person name="Shao H."/>
            <person name="Ye R."/>
            <person name="Li L."/>
            <person name="Wei W."/>
            <person name="Wang X."/>
            <person name="Wang C."/>
            <person name="Yang T."/>
            <person name="Huo Q."/>
            <person name="Li W."/>
            <person name="Guo W."/>
            <person name="Chen H."/>
            <person name="Zhou L."/>
            <person name="Ni X."/>
            <person name="Tian J."/>
            <person name="Zhou Y."/>
            <person name="Sheng Y."/>
            <person name="Liu T."/>
            <person name="Pan Y."/>
            <person name="Xia L."/>
            <person name="Li J."/>
            <person name="Zhao F."/>
            <person name="Cao W."/>
        </authorList>
    </citation>
    <scope>NUCLEOTIDE SEQUENCE</scope>
    <source>
        <strain evidence="1">Hyas-2018</strain>
    </source>
</reference>
<keyword evidence="2" id="KW-1185">Reference proteome</keyword>
<name>A0ACB7SMV7_HYAAI</name>